<evidence type="ECO:0000313" key="3">
    <source>
        <dbReference type="Proteomes" id="UP000251800"/>
    </source>
</evidence>
<sequence>MAKQPRMTVRVGWRDLVESQQRGLLSAMNSLGPQLGAEFVPAGAADADLLIVAAAASAPPPAQGRQQQITLADRRDQARADLVRPFRVAELRSVLAAALDRLRQAPPSPAAPRMYRGVPVESSGRAAGRAEADERPRTGLVYRGSRVG</sequence>
<comment type="caution">
    <text evidence="2">The sequence shown here is derived from an EMBL/GenBank/DDBJ whole genome shotgun (WGS) entry which is preliminary data.</text>
</comment>
<protein>
    <submittedName>
        <fullName evidence="2">Uncharacterized protein</fullName>
    </submittedName>
</protein>
<gene>
    <name evidence="2" type="ORF">DEH80_06255</name>
</gene>
<evidence type="ECO:0000256" key="1">
    <source>
        <dbReference type="SAM" id="MobiDB-lite"/>
    </source>
</evidence>
<dbReference type="Proteomes" id="UP000251800">
    <property type="component" value="Unassembled WGS sequence"/>
</dbReference>
<reference evidence="2 3" key="1">
    <citation type="submission" date="2018-05" db="EMBL/GenBank/DDBJ databases">
        <title>Abyssibacter profundi OUC007T gen. nov., sp. nov, a marine bacterium isolated from seawater of the Mariana Trench.</title>
        <authorList>
            <person name="Zhou S."/>
        </authorList>
    </citation>
    <scope>NUCLEOTIDE SEQUENCE [LARGE SCALE GENOMIC DNA]</scope>
    <source>
        <strain evidence="2 3">OUC007</strain>
    </source>
</reference>
<dbReference type="AlphaFoldDB" id="A0A363ULY9"/>
<dbReference type="EMBL" id="QEQK01000005">
    <property type="protein sequence ID" value="PWN56435.1"/>
    <property type="molecule type" value="Genomic_DNA"/>
</dbReference>
<name>A0A363ULY9_9GAMM</name>
<feature type="region of interest" description="Disordered" evidence="1">
    <location>
        <begin position="105"/>
        <end position="148"/>
    </location>
</feature>
<organism evidence="2 3">
    <name type="scientific">Abyssibacter profundi</name>
    <dbReference type="NCBI Taxonomy" id="2182787"/>
    <lineage>
        <taxon>Bacteria</taxon>
        <taxon>Pseudomonadati</taxon>
        <taxon>Pseudomonadota</taxon>
        <taxon>Gammaproteobacteria</taxon>
        <taxon>Chromatiales</taxon>
        <taxon>Oceanococcaceae</taxon>
        <taxon>Abyssibacter</taxon>
    </lineage>
</organism>
<keyword evidence="3" id="KW-1185">Reference proteome</keyword>
<proteinExistence type="predicted"/>
<accession>A0A363ULY9</accession>
<evidence type="ECO:0000313" key="2">
    <source>
        <dbReference type="EMBL" id="PWN56435.1"/>
    </source>
</evidence>
<feature type="compositionally biased region" description="Basic and acidic residues" evidence="1">
    <location>
        <begin position="128"/>
        <end position="137"/>
    </location>
</feature>
<dbReference type="RefSeq" id="WP_109719629.1">
    <property type="nucleotide sequence ID" value="NZ_QEQK01000005.1"/>
</dbReference>